<reference evidence="2 3" key="1">
    <citation type="submission" date="2013-11" db="EMBL/GenBank/DDBJ databases">
        <title>The Genome Sequence of Phytophthora parasitica P1976.</title>
        <authorList>
            <consortium name="The Broad Institute Genomics Platform"/>
            <person name="Russ C."/>
            <person name="Tyler B."/>
            <person name="Panabieres F."/>
            <person name="Shan W."/>
            <person name="Tripathy S."/>
            <person name="Grunwald N."/>
            <person name="Machado M."/>
            <person name="Johnson C.S."/>
            <person name="Walker B."/>
            <person name="Young S."/>
            <person name="Zeng Q."/>
            <person name="Gargeya S."/>
            <person name="Fitzgerald M."/>
            <person name="Haas B."/>
            <person name="Abouelleil A."/>
            <person name="Allen A.W."/>
            <person name="Alvarado L."/>
            <person name="Arachchi H.M."/>
            <person name="Berlin A.M."/>
            <person name="Chapman S.B."/>
            <person name="Gainer-Dewar J."/>
            <person name="Goldberg J."/>
            <person name="Griggs A."/>
            <person name="Gujja S."/>
            <person name="Hansen M."/>
            <person name="Howarth C."/>
            <person name="Imamovic A."/>
            <person name="Ireland A."/>
            <person name="Larimer J."/>
            <person name="McCowan C."/>
            <person name="Murphy C."/>
            <person name="Pearson M."/>
            <person name="Poon T.W."/>
            <person name="Priest M."/>
            <person name="Roberts A."/>
            <person name="Saif S."/>
            <person name="Shea T."/>
            <person name="Sisk P."/>
            <person name="Sykes S."/>
            <person name="Wortman J."/>
            <person name="Nusbaum C."/>
            <person name="Birren B."/>
        </authorList>
    </citation>
    <scope>NUCLEOTIDE SEQUENCE [LARGE SCALE GENOMIC DNA]</scope>
    <source>
        <strain evidence="2 3">P1976</strain>
    </source>
</reference>
<evidence type="ECO:0000313" key="2">
    <source>
        <dbReference type="EMBL" id="ETO81717.1"/>
    </source>
</evidence>
<dbReference type="AlphaFoldDB" id="A0A081AS56"/>
<sequence>MDSNVPQRQKALGDQQPNGDEPAGAFNEGIPPLPRRIPPAAERMSPARGENPRDVGRDENNRDHNRVNTNAARYDRVIKSYKIEEFDGTTQPGALDSGISL</sequence>
<evidence type="ECO:0000313" key="3">
    <source>
        <dbReference type="Proteomes" id="UP000028582"/>
    </source>
</evidence>
<protein>
    <submittedName>
        <fullName evidence="2">Uncharacterized protein</fullName>
    </submittedName>
</protein>
<feature type="compositionally biased region" description="Basic and acidic residues" evidence="1">
    <location>
        <begin position="50"/>
        <end position="66"/>
    </location>
</feature>
<evidence type="ECO:0000256" key="1">
    <source>
        <dbReference type="SAM" id="MobiDB-lite"/>
    </source>
</evidence>
<organism evidence="2 3">
    <name type="scientific">Phytophthora nicotianae P1976</name>
    <dbReference type="NCBI Taxonomy" id="1317066"/>
    <lineage>
        <taxon>Eukaryota</taxon>
        <taxon>Sar</taxon>
        <taxon>Stramenopiles</taxon>
        <taxon>Oomycota</taxon>
        <taxon>Peronosporomycetes</taxon>
        <taxon>Peronosporales</taxon>
        <taxon>Peronosporaceae</taxon>
        <taxon>Phytophthora</taxon>
    </lineage>
</organism>
<dbReference type="Proteomes" id="UP000028582">
    <property type="component" value="Unassembled WGS sequence"/>
</dbReference>
<proteinExistence type="predicted"/>
<comment type="caution">
    <text evidence="2">The sequence shown here is derived from an EMBL/GenBank/DDBJ whole genome shotgun (WGS) entry which is preliminary data.</text>
</comment>
<feature type="region of interest" description="Disordered" evidence="1">
    <location>
        <begin position="1"/>
        <end position="71"/>
    </location>
</feature>
<name>A0A081AS56_PHYNI</name>
<dbReference type="EMBL" id="ANJA01000830">
    <property type="protein sequence ID" value="ETO81717.1"/>
    <property type="molecule type" value="Genomic_DNA"/>
</dbReference>
<gene>
    <name evidence="2" type="ORF">F444_04037</name>
</gene>
<accession>A0A081AS56</accession>